<dbReference type="PANTHER" id="PTHR35723">
    <property type="entry name" value="POLYPHOSPHATIDYLINOSITOL PHOSPHATASE"/>
    <property type="match status" value="1"/>
</dbReference>
<dbReference type="GeneID" id="17044406"/>
<dbReference type="SUPFAM" id="SSF53448">
    <property type="entry name" value="Nucleotide-diphospho-sugar transferases"/>
    <property type="match status" value="1"/>
</dbReference>
<dbReference type="AlphaFoldDB" id="I0Z6X7"/>
<gene>
    <name evidence="1" type="ORF">COCSUDRAFT_39504</name>
</gene>
<evidence type="ECO:0000313" key="1">
    <source>
        <dbReference type="EMBL" id="EIE26396.1"/>
    </source>
</evidence>
<dbReference type="KEGG" id="csl:COCSUDRAFT_39504"/>
<proteinExistence type="predicted"/>
<comment type="caution">
    <text evidence="1">The sequence shown here is derived from an EMBL/GenBank/DDBJ whole genome shotgun (WGS) entry which is preliminary data.</text>
</comment>
<name>I0Z6X7_COCSC</name>
<organism evidence="1 2">
    <name type="scientific">Coccomyxa subellipsoidea (strain C-169)</name>
    <name type="common">Green microalga</name>
    <dbReference type="NCBI Taxonomy" id="574566"/>
    <lineage>
        <taxon>Eukaryota</taxon>
        <taxon>Viridiplantae</taxon>
        <taxon>Chlorophyta</taxon>
        <taxon>core chlorophytes</taxon>
        <taxon>Trebouxiophyceae</taxon>
        <taxon>Trebouxiophyceae incertae sedis</taxon>
        <taxon>Coccomyxaceae</taxon>
        <taxon>Coccomyxa</taxon>
        <taxon>Coccomyxa subellipsoidea</taxon>
    </lineage>
</organism>
<sequence>MSFLSAMRASAAVPPSGEDHNIIFAAWYAEGEGGAEGFDSEHMAKPDTSFISALRRSNPGCTIVVLTDQGTQIELPPDVRLYRYAIDRSKLGRNPYANYYQYLAQISFLQHLMAKGLAQSMDVVFLDMDILVIDSLAEVFKEGPGFDYAVTLSDAVDMPVNIGMQFVHHGRYPGAVAFLEDVLAVYPFNETFVSGQVALGNLIGLRYNDEQLLTHYKSAVRDRSSAKQVRGRHSVHSVRFLPCMRYNYCHAGQSCCTDPDRLPVSVTTEEELTDTRVKVLHFVGHRKKALRLVHRAFMEGGLEGAYRVLSMLPHTSDDYASLDVFPLESLLLP</sequence>
<dbReference type="Proteomes" id="UP000007264">
    <property type="component" value="Unassembled WGS sequence"/>
</dbReference>
<dbReference type="EMBL" id="AGSI01000002">
    <property type="protein sequence ID" value="EIE26396.1"/>
    <property type="molecule type" value="Genomic_DNA"/>
</dbReference>
<dbReference type="Gene3D" id="3.90.550.10">
    <property type="entry name" value="Spore Coat Polysaccharide Biosynthesis Protein SpsA, Chain A"/>
    <property type="match status" value="1"/>
</dbReference>
<evidence type="ECO:0008006" key="3">
    <source>
        <dbReference type="Google" id="ProtNLM"/>
    </source>
</evidence>
<protein>
    <recommendedName>
        <fullName evidence="3">Nucleotide-diphospho-sugar transferase domain-containing protein</fullName>
    </recommendedName>
</protein>
<dbReference type="RefSeq" id="XP_005650940.1">
    <property type="nucleotide sequence ID" value="XM_005650883.1"/>
</dbReference>
<keyword evidence="2" id="KW-1185">Reference proteome</keyword>
<accession>I0Z6X7</accession>
<evidence type="ECO:0000313" key="2">
    <source>
        <dbReference type="Proteomes" id="UP000007264"/>
    </source>
</evidence>
<dbReference type="InterPro" id="IPR029044">
    <property type="entry name" value="Nucleotide-diphossugar_trans"/>
</dbReference>
<reference evidence="1 2" key="1">
    <citation type="journal article" date="2012" name="Genome Biol.">
        <title>The genome of the polar eukaryotic microalga coccomyxa subellipsoidea reveals traits of cold adaptation.</title>
        <authorList>
            <person name="Blanc G."/>
            <person name="Agarkova I."/>
            <person name="Grimwood J."/>
            <person name="Kuo A."/>
            <person name="Brueggeman A."/>
            <person name="Dunigan D."/>
            <person name="Gurnon J."/>
            <person name="Ladunga I."/>
            <person name="Lindquist E."/>
            <person name="Lucas S."/>
            <person name="Pangilinan J."/>
            <person name="Proschold T."/>
            <person name="Salamov A."/>
            <person name="Schmutz J."/>
            <person name="Weeks D."/>
            <person name="Yamada T."/>
            <person name="Claverie J.M."/>
            <person name="Grigoriev I."/>
            <person name="Van Etten J."/>
            <person name="Lomsadze A."/>
            <person name="Borodovsky M."/>
        </authorList>
    </citation>
    <scope>NUCLEOTIDE SEQUENCE [LARGE SCALE GENOMIC DNA]</scope>
    <source>
        <strain evidence="1 2">C-169</strain>
    </source>
</reference>
<dbReference type="eggNOG" id="ENOG502QT00">
    <property type="taxonomic scope" value="Eukaryota"/>
</dbReference>
<dbReference type="OrthoDB" id="10368395at2759"/>